<proteinExistence type="predicted"/>
<keyword evidence="6" id="KW-1185">Reference proteome</keyword>
<dbReference type="SMART" id="SM00855">
    <property type="entry name" value="PGAM"/>
    <property type="match status" value="1"/>
</dbReference>
<evidence type="ECO:0000256" key="4">
    <source>
        <dbReference type="SAM" id="MobiDB-lite"/>
    </source>
</evidence>
<dbReference type="KEGG" id="spu:100890150"/>
<feature type="binding site" evidence="3">
    <location>
        <position position="60"/>
    </location>
    <ligand>
        <name>substrate</name>
    </ligand>
</feature>
<reference evidence="5" key="2">
    <citation type="submission" date="2021-01" db="UniProtKB">
        <authorList>
            <consortium name="EnsemblMetazoa"/>
        </authorList>
    </citation>
    <scope>IDENTIFICATION</scope>
</reference>
<feature type="region of interest" description="Disordered" evidence="4">
    <location>
        <begin position="211"/>
        <end position="256"/>
    </location>
</feature>
<dbReference type="CDD" id="cd07067">
    <property type="entry name" value="HP_PGM_like"/>
    <property type="match status" value="1"/>
</dbReference>
<dbReference type="OMA" id="PPNCPHI"/>
<evidence type="ECO:0000256" key="2">
    <source>
        <dbReference type="PIRSR" id="PIRSR613078-1"/>
    </source>
</evidence>
<organism evidence="5 6">
    <name type="scientific">Strongylocentrotus purpuratus</name>
    <name type="common">Purple sea urchin</name>
    <dbReference type="NCBI Taxonomy" id="7668"/>
    <lineage>
        <taxon>Eukaryota</taxon>
        <taxon>Metazoa</taxon>
        <taxon>Echinodermata</taxon>
        <taxon>Eleutherozoa</taxon>
        <taxon>Echinozoa</taxon>
        <taxon>Echinoidea</taxon>
        <taxon>Euechinoidea</taxon>
        <taxon>Echinacea</taxon>
        <taxon>Camarodonta</taxon>
        <taxon>Echinidea</taxon>
        <taxon>Strongylocentrotidae</taxon>
        <taxon>Strongylocentrotus</taxon>
    </lineage>
</organism>
<feature type="compositionally biased region" description="Basic and acidic residues" evidence="4">
    <location>
        <begin position="211"/>
        <end position="233"/>
    </location>
</feature>
<dbReference type="EnsemblMetazoa" id="XM_030988588">
    <property type="protein sequence ID" value="XP_030844448"/>
    <property type="gene ID" value="LOC100890150"/>
</dbReference>
<feature type="binding site" evidence="3">
    <location>
        <begin position="10"/>
        <end position="17"/>
    </location>
    <ligand>
        <name>substrate</name>
    </ligand>
</feature>
<feature type="active site" description="Tele-phosphohistidine intermediate" evidence="2">
    <location>
        <position position="11"/>
    </location>
</feature>
<dbReference type="OrthoDB" id="354304at2759"/>
<reference evidence="6" key="1">
    <citation type="submission" date="2015-02" db="EMBL/GenBank/DDBJ databases">
        <title>Genome sequencing for Strongylocentrotus purpuratus.</title>
        <authorList>
            <person name="Murali S."/>
            <person name="Liu Y."/>
            <person name="Vee V."/>
            <person name="English A."/>
            <person name="Wang M."/>
            <person name="Skinner E."/>
            <person name="Han Y."/>
            <person name="Muzny D.M."/>
            <person name="Worley K.C."/>
            <person name="Gibbs R.A."/>
        </authorList>
    </citation>
    <scope>NUCLEOTIDE SEQUENCE</scope>
</reference>
<feature type="compositionally biased region" description="Low complexity" evidence="4">
    <location>
        <begin position="236"/>
        <end position="253"/>
    </location>
</feature>
<dbReference type="AlphaFoldDB" id="A0A7M7P0T5"/>
<dbReference type="InterPro" id="IPR051695">
    <property type="entry name" value="Phosphoglycerate_Mutase"/>
</dbReference>
<dbReference type="RefSeq" id="XP_030844448.1">
    <property type="nucleotide sequence ID" value="XM_030988588.1"/>
</dbReference>
<dbReference type="Gene3D" id="3.40.50.1240">
    <property type="entry name" value="Phosphoglycerate mutase-like"/>
    <property type="match status" value="1"/>
</dbReference>
<dbReference type="GO" id="GO:0005829">
    <property type="term" value="C:cytosol"/>
    <property type="evidence" value="ECO:0000318"/>
    <property type="project" value="GO_Central"/>
</dbReference>
<dbReference type="PANTHER" id="PTHR46517">
    <property type="entry name" value="FRUCTOSE-2,6-BISPHOSPHATASE TIGAR"/>
    <property type="match status" value="1"/>
</dbReference>
<dbReference type="GeneID" id="100890150"/>
<evidence type="ECO:0000313" key="6">
    <source>
        <dbReference type="Proteomes" id="UP000007110"/>
    </source>
</evidence>
<dbReference type="InterPro" id="IPR029033">
    <property type="entry name" value="His_PPase_superfam"/>
</dbReference>
<protein>
    <recommendedName>
        <fullName evidence="7">Fructose-2,6-bisphosphatase TIGAR</fullName>
    </recommendedName>
</protein>
<evidence type="ECO:0000256" key="1">
    <source>
        <dbReference type="ARBA" id="ARBA00022801"/>
    </source>
</evidence>
<name>A0A7M7P0T5_STRPU</name>
<dbReference type="Pfam" id="PF00300">
    <property type="entry name" value="His_Phos_1"/>
    <property type="match status" value="1"/>
</dbReference>
<accession>A0A7M7P0T5</accession>
<keyword evidence="1" id="KW-0378">Hydrolase</keyword>
<dbReference type="PANTHER" id="PTHR46517:SF1">
    <property type="entry name" value="FRUCTOSE-2,6-BISPHOSPHATASE TIGAR"/>
    <property type="match status" value="1"/>
</dbReference>
<feature type="active site" description="Proton donor/acceptor" evidence="2">
    <location>
        <position position="87"/>
    </location>
</feature>
<evidence type="ECO:0008006" key="7">
    <source>
        <dbReference type="Google" id="ProtNLM"/>
    </source>
</evidence>
<dbReference type="SUPFAM" id="SSF53254">
    <property type="entry name" value="Phosphoglycerate mutase-like"/>
    <property type="match status" value="1"/>
</dbReference>
<feature type="region of interest" description="Disordered" evidence="4">
    <location>
        <begin position="83"/>
        <end position="114"/>
    </location>
</feature>
<dbReference type="Proteomes" id="UP000007110">
    <property type="component" value="Unassembled WGS sequence"/>
</dbReference>
<dbReference type="InterPro" id="IPR013078">
    <property type="entry name" value="His_Pase_superF_clade-1"/>
</dbReference>
<evidence type="ECO:0000313" key="5">
    <source>
        <dbReference type="EnsemblMetazoa" id="XP_030844448"/>
    </source>
</evidence>
<evidence type="ECO:0000256" key="3">
    <source>
        <dbReference type="PIRSR" id="PIRSR613078-2"/>
    </source>
</evidence>
<dbReference type="GO" id="GO:0045820">
    <property type="term" value="P:negative regulation of glycolytic process"/>
    <property type="evidence" value="ECO:0000318"/>
    <property type="project" value="GO_Central"/>
</dbReference>
<feature type="compositionally biased region" description="Basic and acidic residues" evidence="4">
    <location>
        <begin position="83"/>
        <end position="103"/>
    </location>
</feature>
<dbReference type="GO" id="GO:0043456">
    <property type="term" value="P:regulation of pentose-phosphate shunt"/>
    <property type="evidence" value="ECO:0000318"/>
    <property type="project" value="GO_Central"/>
</dbReference>
<dbReference type="GO" id="GO:0004331">
    <property type="term" value="F:fructose-2,6-bisphosphate 2-phosphatase activity"/>
    <property type="evidence" value="ECO:0000318"/>
    <property type="project" value="GO_Central"/>
</dbReference>
<sequence>MGKFLLTFVRHGETEYNKKGLLQGQIDIPLNETGLKQADALGRYLAKERFDRVYSSDLSRCVQTTEGVIRNATVPRPNMVKDARLRERSFGEGEGLSREERASKGSFDPEGAETRKQVVDRGLSFLHDLCLDVHKEYGQRMDDCSEIMTGSSPVEEEEGEIEDDSFEVVFAVDNNDASTGDACSSDITQNSTHGTVVSQRETCVAIKTQKEVSGTEHATKTTDGTSKEYDQDSQHGTTSEPTRGTTTLGSTGKLGRHPIFKSDITGINDTPPNCPHIFVSAHGYILRALFQTLQKQYKMIDFAGGKSILKAILRGRCPNTGLSTFVFTLDSDGLLSDVECYFVYAIDHLEGIEYIHT</sequence>
<dbReference type="InParanoid" id="A0A7M7P0T5"/>